<evidence type="ECO:0000256" key="4">
    <source>
        <dbReference type="ARBA" id="ARBA00022898"/>
    </source>
</evidence>
<keyword evidence="7" id="KW-0808">Transferase</keyword>
<dbReference type="Proteomes" id="UP000255050">
    <property type="component" value="Unassembled WGS sequence"/>
</dbReference>
<dbReference type="GO" id="GO:0004124">
    <property type="term" value="F:cysteine synthase activity"/>
    <property type="evidence" value="ECO:0007669"/>
    <property type="project" value="UniProtKB-EC"/>
</dbReference>
<dbReference type="AlphaFoldDB" id="A0A7H4LU92"/>
<evidence type="ECO:0000313" key="8">
    <source>
        <dbReference type="Proteomes" id="UP000255050"/>
    </source>
</evidence>
<gene>
    <name evidence="7" type="primary">cysM_2</name>
    <name evidence="7" type="ORF">NCTC11694_00861</name>
</gene>
<dbReference type="Pfam" id="PF00291">
    <property type="entry name" value="PALP"/>
    <property type="match status" value="1"/>
</dbReference>
<dbReference type="EMBL" id="UGJR01000002">
    <property type="protein sequence ID" value="STR39718.1"/>
    <property type="molecule type" value="Genomic_DNA"/>
</dbReference>
<dbReference type="GO" id="GO:0006535">
    <property type="term" value="P:cysteine biosynthetic process from serine"/>
    <property type="evidence" value="ECO:0007669"/>
    <property type="project" value="InterPro"/>
</dbReference>
<proteinExistence type="predicted"/>
<name>A0A7H4LU92_9ENTR</name>
<evidence type="ECO:0000256" key="3">
    <source>
        <dbReference type="ARBA" id="ARBA00012681"/>
    </source>
</evidence>
<evidence type="ECO:0000256" key="1">
    <source>
        <dbReference type="ARBA" id="ARBA00001933"/>
    </source>
</evidence>
<comment type="catalytic activity">
    <reaction evidence="5">
        <text>O-acetyl-L-serine + hydrogen sulfide = L-cysteine + acetate</text>
        <dbReference type="Rhea" id="RHEA:14829"/>
        <dbReference type="ChEBI" id="CHEBI:29919"/>
        <dbReference type="ChEBI" id="CHEBI:30089"/>
        <dbReference type="ChEBI" id="CHEBI:35235"/>
        <dbReference type="ChEBI" id="CHEBI:58340"/>
        <dbReference type="EC" id="2.5.1.47"/>
    </reaction>
</comment>
<dbReference type="PANTHER" id="PTHR10314">
    <property type="entry name" value="CYSTATHIONINE BETA-SYNTHASE"/>
    <property type="match status" value="1"/>
</dbReference>
<dbReference type="InterPro" id="IPR050214">
    <property type="entry name" value="Cys_Synth/Cystath_Beta-Synth"/>
</dbReference>
<evidence type="ECO:0000256" key="2">
    <source>
        <dbReference type="ARBA" id="ARBA00004962"/>
    </source>
</evidence>
<dbReference type="Gene3D" id="3.40.50.1100">
    <property type="match status" value="2"/>
</dbReference>
<dbReference type="InterPro" id="IPR001926">
    <property type="entry name" value="TrpB-like_PALP"/>
</dbReference>
<sequence>MNLLETIGATPLITLPSFAAELPGVTLLAKAEFMNPSGSVKDRAAKAMVLDGIARGLLTPG</sequence>
<evidence type="ECO:0000256" key="5">
    <source>
        <dbReference type="ARBA" id="ARBA00047931"/>
    </source>
</evidence>
<protein>
    <recommendedName>
        <fullName evidence="3">cysteine synthase</fullName>
        <ecNumber evidence="3">2.5.1.47</ecNumber>
    </recommendedName>
</protein>
<dbReference type="InterPro" id="IPR001216">
    <property type="entry name" value="P-phosphate_BS"/>
</dbReference>
<evidence type="ECO:0000259" key="6">
    <source>
        <dbReference type="Pfam" id="PF00291"/>
    </source>
</evidence>
<comment type="pathway">
    <text evidence="2">Amino-acid biosynthesis; L-cysteine biosynthesis; L-cysteine from L-serine: step 2/2.</text>
</comment>
<dbReference type="SUPFAM" id="SSF53686">
    <property type="entry name" value="Tryptophan synthase beta subunit-like PLP-dependent enzymes"/>
    <property type="match status" value="1"/>
</dbReference>
<dbReference type="InterPro" id="IPR036052">
    <property type="entry name" value="TrpB-like_PALP_sf"/>
</dbReference>
<organism evidence="7 8">
    <name type="scientific">Klebsiella michiganensis</name>
    <dbReference type="NCBI Taxonomy" id="1134687"/>
    <lineage>
        <taxon>Bacteria</taxon>
        <taxon>Pseudomonadati</taxon>
        <taxon>Pseudomonadota</taxon>
        <taxon>Gammaproteobacteria</taxon>
        <taxon>Enterobacterales</taxon>
        <taxon>Enterobacteriaceae</taxon>
        <taxon>Klebsiella/Raoultella group</taxon>
        <taxon>Klebsiella</taxon>
    </lineage>
</organism>
<accession>A0A7H4LU92</accession>
<keyword evidence="4" id="KW-0663">Pyridoxal phosphate</keyword>
<dbReference type="EC" id="2.5.1.47" evidence="3"/>
<feature type="domain" description="Tryptophan synthase beta chain-like PALP" evidence="6">
    <location>
        <begin position="5"/>
        <end position="56"/>
    </location>
</feature>
<evidence type="ECO:0000313" key="7">
    <source>
        <dbReference type="EMBL" id="STR39718.1"/>
    </source>
</evidence>
<reference evidence="7 8" key="1">
    <citation type="submission" date="2018-06" db="EMBL/GenBank/DDBJ databases">
        <authorList>
            <consortium name="Pathogen Informatics"/>
            <person name="Doyle S."/>
        </authorList>
    </citation>
    <scope>NUCLEOTIDE SEQUENCE [LARGE SCALE GENOMIC DNA]</scope>
    <source>
        <strain evidence="7 8">NCTC11694</strain>
    </source>
</reference>
<comment type="caution">
    <text evidence="7">The sequence shown here is derived from an EMBL/GenBank/DDBJ whole genome shotgun (WGS) entry which is preliminary data.</text>
</comment>
<comment type="cofactor">
    <cofactor evidence="1">
        <name>pyridoxal 5'-phosphate</name>
        <dbReference type="ChEBI" id="CHEBI:597326"/>
    </cofactor>
</comment>
<dbReference type="PROSITE" id="PS00901">
    <property type="entry name" value="CYS_SYNTHASE"/>
    <property type="match status" value="1"/>
</dbReference>